<dbReference type="EMBL" id="WUAV01000004">
    <property type="protein sequence ID" value="KAF1756792.1"/>
    <property type="molecule type" value="Genomic_DNA"/>
</dbReference>
<evidence type="ECO:0000313" key="2">
    <source>
        <dbReference type="Proteomes" id="UP000483820"/>
    </source>
</evidence>
<protein>
    <submittedName>
        <fullName evidence="1">Uncharacterized protein</fullName>
    </submittedName>
</protein>
<dbReference type="GeneID" id="78775758"/>
<comment type="caution">
    <text evidence="1">The sequence shown here is derived from an EMBL/GenBank/DDBJ whole genome shotgun (WGS) entry which is preliminary data.</text>
</comment>
<gene>
    <name evidence="1" type="ORF">GCK72_013246</name>
</gene>
<accession>A0A6A5GQY9</accession>
<sequence length="98" mass="11689">MDILIIFFKIEIIEYAMEWIDDTSGVEFSDLFVRNVSHLREYHKQVLHRTPSLREIPKEHFRLRIFRESEIKIATSQQSRSTELTSTTGRICNNFESL</sequence>
<dbReference type="Proteomes" id="UP000483820">
    <property type="component" value="Chromosome IV"/>
</dbReference>
<dbReference type="RefSeq" id="XP_053584520.1">
    <property type="nucleotide sequence ID" value="XM_053729748.1"/>
</dbReference>
<reference evidence="1 2" key="1">
    <citation type="submission" date="2019-12" db="EMBL/GenBank/DDBJ databases">
        <title>Chromosome-level assembly of the Caenorhabditis remanei genome.</title>
        <authorList>
            <person name="Teterina A.A."/>
            <person name="Willis J.H."/>
            <person name="Phillips P.C."/>
        </authorList>
    </citation>
    <scope>NUCLEOTIDE SEQUENCE [LARGE SCALE GENOMIC DNA]</scope>
    <source>
        <strain evidence="1 2">PX506</strain>
        <tissue evidence="1">Whole organism</tissue>
    </source>
</reference>
<dbReference type="CTD" id="78775758"/>
<proteinExistence type="predicted"/>
<dbReference type="KEGG" id="crq:GCK72_013246"/>
<dbReference type="AlphaFoldDB" id="A0A6A5GQY9"/>
<evidence type="ECO:0000313" key="1">
    <source>
        <dbReference type="EMBL" id="KAF1756792.1"/>
    </source>
</evidence>
<organism evidence="1 2">
    <name type="scientific">Caenorhabditis remanei</name>
    <name type="common">Caenorhabditis vulgaris</name>
    <dbReference type="NCBI Taxonomy" id="31234"/>
    <lineage>
        <taxon>Eukaryota</taxon>
        <taxon>Metazoa</taxon>
        <taxon>Ecdysozoa</taxon>
        <taxon>Nematoda</taxon>
        <taxon>Chromadorea</taxon>
        <taxon>Rhabditida</taxon>
        <taxon>Rhabditina</taxon>
        <taxon>Rhabditomorpha</taxon>
        <taxon>Rhabditoidea</taxon>
        <taxon>Rhabditidae</taxon>
        <taxon>Peloderinae</taxon>
        <taxon>Caenorhabditis</taxon>
    </lineage>
</organism>
<name>A0A6A5GQY9_CAERE</name>